<dbReference type="PANTHER" id="PTHR24220:SF685">
    <property type="entry name" value="ABC TRANSPORTER RELATED"/>
    <property type="match status" value="1"/>
</dbReference>
<evidence type="ECO:0000259" key="4">
    <source>
        <dbReference type="PROSITE" id="PS50893"/>
    </source>
</evidence>
<sequence>MSLQLAEVGLRLGAGDTAVTAIAEVDLAVAPGETVAVVGPSGSGKSSLLAVAGALRRPTSGSVRINGLVTSALSDRALTAVRRDHVGYVFQQANLFAALTVREQLLIPRHVSGRIGAEDRTRADELLAAVGLEHRAGHRPHQLSGGERQRAALARALMARPAVLLVDEPTSALDRAGSVRIAELIAARTRAAGCATLIVTHDHDILGYADRVHELRDGRLT</sequence>
<dbReference type="InterPro" id="IPR027417">
    <property type="entry name" value="P-loop_NTPase"/>
</dbReference>
<accession>A0ABN2T8T1</accession>
<dbReference type="Gene3D" id="3.40.50.300">
    <property type="entry name" value="P-loop containing nucleotide triphosphate hydrolases"/>
    <property type="match status" value="1"/>
</dbReference>
<evidence type="ECO:0000313" key="5">
    <source>
        <dbReference type="EMBL" id="GAA2000929.1"/>
    </source>
</evidence>
<dbReference type="PANTHER" id="PTHR24220">
    <property type="entry name" value="IMPORT ATP-BINDING PROTEIN"/>
    <property type="match status" value="1"/>
</dbReference>
<dbReference type="RefSeq" id="WP_344662262.1">
    <property type="nucleotide sequence ID" value="NZ_BAAAQM010000070.1"/>
</dbReference>
<dbReference type="InterPro" id="IPR003439">
    <property type="entry name" value="ABC_transporter-like_ATP-bd"/>
</dbReference>
<dbReference type="PROSITE" id="PS50893">
    <property type="entry name" value="ABC_TRANSPORTER_2"/>
    <property type="match status" value="1"/>
</dbReference>
<dbReference type="Proteomes" id="UP001499854">
    <property type="component" value="Unassembled WGS sequence"/>
</dbReference>
<feature type="domain" description="ABC transporter" evidence="4">
    <location>
        <begin position="3"/>
        <end position="221"/>
    </location>
</feature>
<dbReference type="SMART" id="SM00382">
    <property type="entry name" value="AAA"/>
    <property type="match status" value="1"/>
</dbReference>
<dbReference type="InterPro" id="IPR017871">
    <property type="entry name" value="ABC_transporter-like_CS"/>
</dbReference>
<proteinExistence type="predicted"/>
<keyword evidence="1" id="KW-0813">Transport</keyword>
<protein>
    <submittedName>
        <fullName evidence="5">ABC transporter ATP-binding protein</fullName>
    </submittedName>
</protein>
<evidence type="ECO:0000256" key="1">
    <source>
        <dbReference type="ARBA" id="ARBA00022448"/>
    </source>
</evidence>
<name>A0ABN2T8T1_9ACTN</name>
<dbReference type="GO" id="GO:0005524">
    <property type="term" value="F:ATP binding"/>
    <property type="evidence" value="ECO:0007669"/>
    <property type="project" value="UniProtKB-KW"/>
</dbReference>
<dbReference type="InterPro" id="IPR003593">
    <property type="entry name" value="AAA+_ATPase"/>
</dbReference>
<reference evidence="5 6" key="1">
    <citation type="journal article" date="2019" name="Int. J. Syst. Evol. Microbiol.">
        <title>The Global Catalogue of Microorganisms (GCM) 10K type strain sequencing project: providing services to taxonomists for standard genome sequencing and annotation.</title>
        <authorList>
            <consortium name="The Broad Institute Genomics Platform"/>
            <consortium name="The Broad Institute Genome Sequencing Center for Infectious Disease"/>
            <person name="Wu L."/>
            <person name="Ma J."/>
        </authorList>
    </citation>
    <scope>NUCLEOTIDE SEQUENCE [LARGE SCALE GENOMIC DNA]</scope>
    <source>
        <strain evidence="5 6">JCM 16013</strain>
    </source>
</reference>
<dbReference type="Pfam" id="PF00005">
    <property type="entry name" value="ABC_tran"/>
    <property type="match status" value="1"/>
</dbReference>
<evidence type="ECO:0000256" key="2">
    <source>
        <dbReference type="ARBA" id="ARBA00022741"/>
    </source>
</evidence>
<comment type="caution">
    <text evidence="5">The sequence shown here is derived from an EMBL/GenBank/DDBJ whole genome shotgun (WGS) entry which is preliminary data.</text>
</comment>
<dbReference type="CDD" id="cd03255">
    <property type="entry name" value="ABC_MJ0796_LolCDE_FtsE"/>
    <property type="match status" value="1"/>
</dbReference>
<dbReference type="InterPro" id="IPR017911">
    <property type="entry name" value="MacB-like_ATP-bd"/>
</dbReference>
<evidence type="ECO:0000256" key="3">
    <source>
        <dbReference type="ARBA" id="ARBA00022840"/>
    </source>
</evidence>
<dbReference type="PROSITE" id="PS00211">
    <property type="entry name" value="ABC_TRANSPORTER_1"/>
    <property type="match status" value="1"/>
</dbReference>
<keyword evidence="6" id="KW-1185">Reference proteome</keyword>
<evidence type="ECO:0000313" key="6">
    <source>
        <dbReference type="Proteomes" id="UP001499854"/>
    </source>
</evidence>
<dbReference type="EMBL" id="BAAAQM010000070">
    <property type="protein sequence ID" value="GAA2000929.1"/>
    <property type="molecule type" value="Genomic_DNA"/>
</dbReference>
<gene>
    <name evidence="5" type="ORF">GCM10009838_78200</name>
</gene>
<organism evidence="5 6">
    <name type="scientific">Catenulispora subtropica</name>
    <dbReference type="NCBI Taxonomy" id="450798"/>
    <lineage>
        <taxon>Bacteria</taxon>
        <taxon>Bacillati</taxon>
        <taxon>Actinomycetota</taxon>
        <taxon>Actinomycetes</taxon>
        <taxon>Catenulisporales</taxon>
        <taxon>Catenulisporaceae</taxon>
        <taxon>Catenulispora</taxon>
    </lineage>
</organism>
<dbReference type="SUPFAM" id="SSF52540">
    <property type="entry name" value="P-loop containing nucleoside triphosphate hydrolases"/>
    <property type="match status" value="1"/>
</dbReference>
<dbReference type="InterPro" id="IPR015854">
    <property type="entry name" value="ABC_transpr_LolD-like"/>
</dbReference>
<keyword evidence="2" id="KW-0547">Nucleotide-binding</keyword>
<keyword evidence="3 5" id="KW-0067">ATP-binding</keyword>